<reference evidence="2 3" key="1">
    <citation type="submission" date="2017-11" db="EMBL/GenBank/DDBJ databases">
        <title>De-novo sequencing of pomegranate (Punica granatum L.) genome.</title>
        <authorList>
            <person name="Akparov Z."/>
            <person name="Amiraslanov A."/>
            <person name="Hajiyeva S."/>
            <person name="Abbasov M."/>
            <person name="Kaur K."/>
            <person name="Hamwieh A."/>
            <person name="Solovyev V."/>
            <person name="Salamov A."/>
            <person name="Braich B."/>
            <person name="Kosarev P."/>
            <person name="Mahmoud A."/>
            <person name="Hajiyev E."/>
            <person name="Babayeva S."/>
            <person name="Izzatullayeva V."/>
            <person name="Mammadov A."/>
            <person name="Mammadov A."/>
            <person name="Sharifova S."/>
            <person name="Ojaghi J."/>
            <person name="Eynullazada K."/>
            <person name="Bayramov B."/>
            <person name="Abdulazimova A."/>
            <person name="Shahmuradov I."/>
        </authorList>
    </citation>
    <scope>NUCLEOTIDE SEQUENCE [LARGE SCALE GENOMIC DNA]</scope>
    <source>
        <strain evidence="3">cv. AG2017</strain>
        <tissue evidence="2">Leaf</tissue>
    </source>
</reference>
<keyword evidence="3" id="KW-1185">Reference proteome</keyword>
<feature type="region of interest" description="Disordered" evidence="1">
    <location>
        <begin position="114"/>
        <end position="161"/>
    </location>
</feature>
<feature type="region of interest" description="Disordered" evidence="1">
    <location>
        <begin position="68"/>
        <end position="93"/>
    </location>
</feature>
<feature type="compositionally biased region" description="Basic residues" evidence="1">
    <location>
        <begin position="151"/>
        <end position="161"/>
    </location>
</feature>
<name>A0A2I0HHY3_PUNGR</name>
<gene>
    <name evidence="2" type="ORF">CRG98_048384</name>
</gene>
<dbReference type="EMBL" id="PGOL01009114">
    <property type="protein sequence ID" value="PKI31223.1"/>
    <property type="molecule type" value="Genomic_DNA"/>
</dbReference>
<feature type="compositionally biased region" description="Basic and acidic residues" evidence="1">
    <location>
        <begin position="124"/>
        <end position="133"/>
    </location>
</feature>
<feature type="region of interest" description="Disordered" evidence="1">
    <location>
        <begin position="1"/>
        <end position="22"/>
    </location>
</feature>
<evidence type="ECO:0000256" key="1">
    <source>
        <dbReference type="SAM" id="MobiDB-lite"/>
    </source>
</evidence>
<evidence type="ECO:0000313" key="3">
    <source>
        <dbReference type="Proteomes" id="UP000233551"/>
    </source>
</evidence>
<sequence>MPSDRADLSSDQDKEHKHKKLDNEVRDMFSAITSRIFRLHNVGGSSHHRGDGEDDRGIRVITLAGNNMGATFRGGQDEKMGGGPEEENDDDALGTYVNSNFQAINNSIMMGGSYSGNDPGVHAEITDFTEKHGKDKKKKKEKEKEKDKEKEKKKKKSSESE</sequence>
<dbReference type="PANTHER" id="PTHR33472">
    <property type="entry name" value="OS01G0106600 PROTEIN"/>
    <property type="match status" value="1"/>
</dbReference>
<dbReference type="AlphaFoldDB" id="A0A2I0HHY3"/>
<dbReference type="PANTHER" id="PTHR33472:SF28">
    <property type="entry name" value="BROMO AND FHA DOMAIN-CONTAINING PROTEIN DDB_G0267958"/>
    <property type="match status" value="1"/>
</dbReference>
<accession>A0A2I0HHY3</accession>
<evidence type="ECO:0000313" key="2">
    <source>
        <dbReference type="EMBL" id="PKI31223.1"/>
    </source>
</evidence>
<dbReference type="Proteomes" id="UP000233551">
    <property type="component" value="Unassembled WGS sequence"/>
</dbReference>
<comment type="caution">
    <text evidence="2">The sequence shown here is derived from an EMBL/GenBank/DDBJ whole genome shotgun (WGS) entry which is preliminary data.</text>
</comment>
<dbReference type="STRING" id="22663.A0A2I0HHY3"/>
<protein>
    <submittedName>
        <fullName evidence="2">Uncharacterized protein</fullName>
    </submittedName>
</protein>
<organism evidence="2 3">
    <name type="scientific">Punica granatum</name>
    <name type="common">Pomegranate</name>
    <dbReference type="NCBI Taxonomy" id="22663"/>
    <lineage>
        <taxon>Eukaryota</taxon>
        <taxon>Viridiplantae</taxon>
        <taxon>Streptophyta</taxon>
        <taxon>Embryophyta</taxon>
        <taxon>Tracheophyta</taxon>
        <taxon>Spermatophyta</taxon>
        <taxon>Magnoliopsida</taxon>
        <taxon>eudicotyledons</taxon>
        <taxon>Gunneridae</taxon>
        <taxon>Pentapetalae</taxon>
        <taxon>rosids</taxon>
        <taxon>malvids</taxon>
        <taxon>Myrtales</taxon>
        <taxon>Lythraceae</taxon>
        <taxon>Punica</taxon>
    </lineage>
</organism>
<proteinExistence type="predicted"/>